<dbReference type="PANTHER" id="PTHR43539">
    <property type="entry name" value="FLAVIN-BINDING MONOOXYGENASE-LIKE PROTEIN (AFU_ORTHOLOGUE AFUA_4G09220)"/>
    <property type="match status" value="1"/>
</dbReference>
<dbReference type="Proteomes" id="UP001085076">
    <property type="component" value="Miscellaneous, Linkage group lg05"/>
</dbReference>
<dbReference type="GO" id="GO:0050660">
    <property type="term" value="F:flavin adenine dinucleotide binding"/>
    <property type="evidence" value="ECO:0007669"/>
    <property type="project" value="InterPro"/>
</dbReference>
<comment type="similarity">
    <text evidence="1 6">Belongs to the FMO family.</text>
</comment>
<reference evidence="7" key="1">
    <citation type="submission" date="2021-03" db="EMBL/GenBank/DDBJ databases">
        <authorList>
            <person name="Li Z."/>
            <person name="Yang C."/>
        </authorList>
    </citation>
    <scope>NUCLEOTIDE SEQUENCE</scope>
    <source>
        <strain evidence="7">Dzin_1.0</strain>
        <tissue evidence="7">Leaf</tissue>
    </source>
</reference>
<gene>
    <name evidence="7" type="ORF">J5N97_021089</name>
</gene>
<proteinExistence type="inferred from homology"/>
<evidence type="ECO:0000256" key="4">
    <source>
        <dbReference type="ARBA" id="ARBA00023002"/>
    </source>
</evidence>
<name>A0A9D5CHL5_9LILI</name>
<evidence type="ECO:0000313" key="7">
    <source>
        <dbReference type="EMBL" id="KAJ0973130.1"/>
    </source>
</evidence>
<comment type="cofactor">
    <cofactor evidence="6">
        <name>FAD</name>
        <dbReference type="ChEBI" id="CHEBI:57692"/>
    </cofactor>
</comment>
<comment type="catalytic activity">
    <reaction evidence="5">
        <text>indole-3-pyruvate + NADPH + O2 + H(+) = (indol-3-yl)acetate + CO2 + NADP(+) + H2O</text>
        <dbReference type="Rhea" id="RHEA:34331"/>
        <dbReference type="ChEBI" id="CHEBI:15377"/>
        <dbReference type="ChEBI" id="CHEBI:15378"/>
        <dbReference type="ChEBI" id="CHEBI:15379"/>
        <dbReference type="ChEBI" id="CHEBI:16526"/>
        <dbReference type="ChEBI" id="CHEBI:17640"/>
        <dbReference type="ChEBI" id="CHEBI:30854"/>
        <dbReference type="ChEBI" id="CHEBI:57783"/>
        <dbReference type="ChEBI" id="CHEBI:58349"/>
        <dbReference type="EC" id="1.14.13.168"/>
    </reaction>
</comment>
<dbReference type="PRINTS" id="PR00469">
    <property type="entry name" value="PNDRDTASEII"/>
</dbReference>
<dbReference type="Pfam" id="PF00743">
    <property type="entry name" value="FMO-like"/>
    <property type="match status" value="1"/>
</dbReference>
<dbReference type="InterPro" id="IPR036188">
    <property type="entry name" value="FAD/NAD-bd_sf"/>
</dbReference>
<evidence type="ECO:0000256" key="2">
    <source>
        <dbReference type="ARBA" id="ARBA00022630"/>
    </source>
</evidence>
<evidence type="ECO:0000256" key="5">
    <source>
        <dbReference type="ARBA" id="ARBA00047707"/>
    </source>
</evidence>
<reference evidence="7" key="2">
    <citation type="journal article" date="2022" name="Hortic Res">
        <title>The genome of Dioscorea zingiberensis sheds light on the biosynthesis, origin and evolution of the medicinally important diosgenin saponins.</title>
        <authorList>
            <person name="Li Y."/>
            <person name="Tan C."/>
            <person name="Li Z."/>
            <person name="Guo J."/>
            <person name="Li S."/>
            <person name="Chen X."/>
            <person name="Wang C."/>
            <person name="Dai X."/>
            <person name="Yang H."/>
            <person name="Song W."/>
            <person name="Hou L."/>
            <person name="Xu J."/>
            <person name="Tong Z."/>
            <person name="Xu A."/>
            <person name="Yuan X."/>
            <person name="Wang W."/>
            <person name="Yang Q."/>
            <person name="Chen L."/>
            <person name="Sun Z."/>
            <person name="Wang K."/>
            <person name="Pan B."/>
            <person name="Chen J."/>
            <person name="Bao Y."/>
            <person name="Liu F."/>
            <person name="Qi X."/>
            <person name="Gang D.R."/>
            <person name="Wen J."/>
            <person name="Li J."/>
        </authorList>
    </citation>
    <scope>NUCLEOTIDE SEQUENCE</scope>
    <source>
        <strain evidence="7">Dzin_1.0</strain>
    </source>
</reference>
<evidence type="ECO:0000256" key="6">
    <source>
        <dbReference type="RuleBase" id="RU361177"/>
    </source>
</evidence>
<dbReference type="Gene3D" id="3.50.50.60">
    <property type="entry name" value="FAD/NAD(P)-binding domain"/>
    <property type="match status" value="1"/>
</dbReference>
<keyword evidence="2 6" id="KW-0285">Flavoprotein</keyword>
<dbReference type="OrthoDB" id="752677at2759"/>
<accession>A0A9D5CHL5</accession>
<keyword evidence="8" id="KW-1185">Reference proteome</keyword>
<evidence type="ECO:0000313" key="8">
    <source>
        <dbReference type="Proteomes" id="UP001085076"/>
    </source>
</evidence>
<dbReference type="SUPFAM" id="SSF51905">
    <property type="entry name" value="FAD/NAD(P)-binding domain"/>
    <property type="match status" value="2"/>
</dbReference>
<dbReference type="GO" id="GO:0004499">
    <property type="term" value="F:N,N-dimethylaniline monooxygenase activity"/>
    <property type="evidence" value="ECO:0007669"/>
    <property type="project" value="InterPro"/>
</dbReference>
<dbReference type="InterPro" id="IPR050982">
    <property type="entry name" value="Auxin_biosynth/cation_transpt"/>
</dbReference>
<dbReference type="InterPro" id="IPR020946">
    <property type="entry name" value="Flavin_mOase-like"/>
</dbReference>
<dbReference type="PANTHER" id="PTHR43539:SF9">
    <property type="entry name" value="INDOLE-3-PYRUVATE MONOOXYGENASE YUCCA11-RELATED"/>
    <property type="match status" value="1"/>
</dbReference>
<keyword evidence="3 6" id="KW-0274">FAD</keyword>
<evidence type="ECO:0000256" key="3">
    <source>
        <dbReference type="ARBA" id="ARBA00022827"/>
    </source>
</evidence>
<organism evidence="7 8">
    <name type="scientific">Dioscorea zingiberensis</name>
    <dbReference type="NCBI Taxonomy" id="325984"/>
    <lineage>
        <taxon>Eukaryota</taxon>
        <taxon>Viridiplantae</taxon>
        <taxon>Streptophyta</taxon>
        <taxon>Embryophyta</taxon>
        <taxon>Tracheophyta</taxon>
        <taxon>Spermatophyta</taxon>
        <taxon>Magnoliopsida</taxon>
        <taxon>Liliopsida</taxon>
        <taxon>Dioscoreales</taxon>
        <taxon>Dioscoreaceae</taxon>
        <taxon>Dioscorea</taxon>
    </lineage>
</organism>
<evidence type="ECO:0000256" key="1">
    <source>
        <dbReference type="ARBA" id="ARBA00009183"/>
    </source>
</evidence>
<dbReference type="EC" id="1.-.-.-" evidence="6"/>
<keyword evidence="4 6" id="KW-0560">Oxidoreductase</keyword>
<dbReference type="GO" id="GO:0050661">
    <property type="term" value="F:NADP binding"/>
    <property type="evidence" value="ECO:0007669"/>
    <property type="project" value="InterPro"/>
</dbReference>
<sequence length="282" mass="30737">MNVVSATFNDDDQKWLVVAEDTVTGELHEHKAKFLVVATGENGSKNVPLIPGLSTFTGEAIHSSEYKSPMKFTGKNVLVVGCGNSGMEIAYDLSNSGIKTSILVRSPFHVTTKEMIYAGMLLSKFLPINVIDKVVISLAKDYFGDLSKYDIDMPEKGPFAIKATTGRAAVIDVGTIDKIKAGLIKVYKTTIEKIGGDEVVFSDGRSECFDAIIFATGYTSKAHMWLKDNEELLNDEGFPKQSYPNHWKASNGVYCVGLARRGLPGVSSDAENIAKDIRNQIN</sequence>
<keyword evidence="6" id="KW-0503">Monooxygenase</keyword>
<dbReference type="GO" id="GO:0103075">
    <property type="term" value="F:indole-3-pyruvate monooxygenase activity"/>
    <property type="evidence" value="ECO:0007669"/>
    <property type="project" value="UniProtKB-EC"/>
</dbReference>
<dbReference type="AlphaFoldDB" id="A0A9D5CHL5"/>
<comment type="caution">
    <text evidence="7">The sequence shown here is derived from an EMBL/GenBank/DDBJ whole genome shotgun (WGS) entry which is preliminary data.</text>
</comment>
<dbReference type="EMBL" id="JAGGNH010000005">
    <property type="protein sequence ID" value="KAJ0973130.1"/>
    <property type="molecule type" value="Genomic_DNA"/>
</dbReference>
<protein>
    <recommendedName>
        <fullName evidence="6">Flavin-containing monooxygenase</fullName>
        <ecNumber evidence="6">1.-.-.-</ecNumber>
    </recommendedName>
</protein>